<accession>A0A975NHH1</accession>
<dbReference type="EMBL" id="CP076134">
    <property type="protein sequence ID" value="QWG15242.1"/>
    <property type="molecule type" value="Genomic_DNA"/>
</dbReference>
<proteinExistence type="predicted"/>
<dbReference type="InterPro" id="IPR041238">
    <property type="entry name" value="Rap1a"/>
</dbReference>
<dbReference type="RefSeq" id="WP_215623795.1">
    <property type="nucleotide sequence ID" value="NZ_CP076134.1"/>
</dbReference>
<evidence type="ECO:0000313" key="4">
    <source>
        <dbReference type="Proteomes" id="UP000680839"/>
    </source>
</evidence>
<dbReference type="AlphaFoldDB" id="A0A975NHH1"/>
<feature type="signal peptide" evidence="1">
    <location>
        <begin position="1"/>
        <end position="24"/>
    </location>
</feature>
<sequence>MVRFLRVAAATSLALLAVDSEAVAFNDRATDLLPGCRGVVVASTKVPSATEALTEGTCFGIVVGITFADNRICTPSPSSTYEQAIRVVIDYVDKRPARLNEDFTVLAQEALRAAWPCKR</sequence>
<keyword evidence="1" id="KW-0732">Signal</keyword>
<name>A0A975NHH1_9BRAD</name>
<dbReference type="Proteomes" id="UP000680839">
    <property type="component" value="Chromosome"/>
</dbReference>
<reference evidence="3" key="1">
    <citation type="submission" date="2021-06" db="EMBL/GenBank/DDBJ databases">
        <title>Bradyrhizobium sp. S2-20-1 Genome sequencing.</title>
        <authorList>
            <person name="Jin L."/>
        </authorList>
    </citation>
    <scope>NUCLEOTIDE SEQUENCE</scope>
    <source>
        <strain evidence="3">S2-20-1</strain>
    </source>
</reference>
<evidence type="ECO:0000313" key="3">
    <source>
        <dbReference type="EMBL" id="QWG15242.1"/>
    </source>
</evidence>
<gene>
    <name evidence="3" type="ORF">KMZ29_11610</name>
</gene>
<feature type="domain" description="Rap1a immunity protein" evidence="2">
    <location>
        <begin position="30"/>
        <end position="117"/>
    </location>
</feature>
<evidence type="ECO:0000256" key="1">
    <source>
        <dbReference type="SAM" id="SignalP"/>
    </source>
</evidence>
<organism evidence="3 4">
    <name type="scientific">Bradyrhizobium sediminis</name>
    <dbReference type="NCBI Taxonomy" id="2840469"/>
    <lineage>
        <taxon>Bacteria</taxon>
        <taxon>Pseudomonadati</taxon>
        <taxon>Pseudomonadota</taxon>
        <taxon>Alphaproteobacteria</taxon>
        <taxon>Hyphomicrobiales</taxon>
        <taxon>Nitrobacteraceae</taxon>
        <taxon>Bradyrhizobium</taxon>
    </lineage>
</organism>
<dbReference type="Pfam" id="PF18602">
    <property type="entry name" value="Rap1a"/>
    <property type="match status" value="1"/>
</dbReference>
<feature type="chain" id="PRO_5037686018" description="Rap1a immunity protein domain-containing protein" evidence="1">
    <location>
        <begin position="25"/>
        <end position="119"/>
    </location>
</feature>
<protein>
    <recommendedName>
        <fullName evidence="2">Rap1a immunity protein domain-containing protein</fullName>
    </recommendedName>
</protein>
<evidence type="ECO:0000259" key="2">
    <source>
        <dbReference type="Pfam" id="PF18602"/>
    </source>
</evidence>